<dbReference type="RefSeq" id="XP_073914982.1">
    <property type="nucleotide sequence ID" value="XM_074058881.1"/>
</dbReference>
<gene>
    <name evidence="2" type="primary">Fam227b</name>
</gene>
<accession>A0AC58LCW2</accession>
<reference evidence="2" key="1">
    <citation type="submission" date="2025-08" db="UniProtKB">
        <authorList>
            <consortium name="RefSeq"/>
        </authorList>
    </citation>
    <scope>IDENTIFICATION</scope>
</reference>
<dbReference type="Proteomes" id="UP001732720">
    <property type="component" value="Chromosome 2"/>
</dbReference>
<proteinExistence type="predicted"/>
<sequence>MGMDYWPRDVNLVDNEIWIYNLKKVKEDSSFISVYSYLWESVPRIFEAGVTMESRLKECSLLLHDHASKLFEWDRMISKKSSYEKLEAYKTFLKKHRKENKIMLSDEMETEKNIEGCKFSGFKAYELTQLPRHLDAKRIYLFILKTHNFEEKVFKIWKSHFLSDASIALLHDSFWWWFLYKFKPDRKFQDCLFDRISESYVALFLSIPISRKDAFFQVYPDCLAQAIYATFQEAFPESSNLFNDEFKEDLGNTIILWLSGLKPQRGFWSHWKLKELSTTTIHGSRKAPAKSLKERITSSQERIAETIDFNMAKILKNPKAYVMPVFKKESSISRLTTKSHYLSSGPEFHRVLFNFGGQSPLILYYLKMHELAGISKAPRQTKIKFTQISREPSPSPTYRDLIKETKRQFAKNQKEFRMEKQIIAEEIKLLKERQERINKELSRLQEKATKKPFEVKNDFKNFLHKMHVEAKLEKELMASRSSSSSTTTDDFYSFKEE</sequence>
<evidence type="ECO:0000313" key="1">
    <source>
        <dbReference type="Proteomes" id="UP001732720"/>
    </source>
</evidence>
<evidence type="ECO:0000313" key="2">
    <source>
        <dbReference type="RefSeq" id="XP_073914982.1"/>
    </source>
</evidence>
<keyword evidence="1" id="KW-1185">Reference proteome</keyword>
<organism evidence="1 2">
    <name type="scientific">Castor canadensis</name>
    <name type="common">American beaver</name>
    <dbReference type="NCBI Taxonomy" id="51338"/>
    <lineage>
        <taxon>Eukaryota</taxon>
        <taxon>Metazoa</taxon>
        <taxon>Chordata</taxon>
        <taxon>Craniata</taxon>
        <taxon>Vertebrata</taxon>
        <taxon>Euteleostomi</taxon>
        <taxon>Mammalia</taxon>
        <taxon>Eutheria</taxon>
        <taxon>Euarchontoglires</taxon>
        <taxon>Glires</taxon>
        <taxon>Rodentia</taxon>
        <taxon>Castorimorpha</taxon>
        <taxon>Castoridae</taxon>
        <taxon>Castor</taxon>
    </lineage>
</organism>
<name>A0AC58LCW2_CASCN</name>
<protein>
    <submittedName>
        <fullName evidence="2">Protein FAM227B</fullName>
    </submittedName>
</protein>